<keyword evidence="4" id="KW-1185">Reference proteome</keyword>
<proteinExistence type="predicted"/>
<dbReference type="EMBL" id="JAGMWT010000006">
    <property type="protein sequence ID" value="KAH7127200.1"/>
    <property type="molecule type" value="Genomic_DNA"/>
</dbReference>
<evidence type="ECO:0000256" key="2">
    <source>
        <dbReference type="SAM" id="Phobius"/>
    </source>
</evidence>
<keyword evidence="2" id="KW-0472">Membrane</keyword>
<organism evidence="3 4">
    <name type="scientific">Dendryphion nanum</name>
    <dbReference type="NCBI Taxonomy" id="256645"/>
    <lineage>
        <taxon>Eukaryota</taxon>
        <taxon>Fungi</taxon>
        <taxon>Dikarya</taxon>
        <taxon>Ascomycota</taxon>
        <taxon>Pezizomycotina</taxon>
        <taxon>Dothideomycetes</taxon>
        <taxon>Pleosporomycetidae</taxon>
        <taxon>Pleosporales</taxon>
        <taxon>Torulaceae</taxon>
        <taxon>Dendryphion</taxon>
    </lineage>
</organism>
<gene>
    <name evidence="3" type="ORF">B0J11DRAFT_527443</name>
</gene>
<dbReference type="AlphaFoldDB" id="A0A9P9DV95"/>
<dbReference type="Proteomes" id="UP000700596">
    <property type="component" value="Unassembled WGS sequence"/>
</dbReference>
<evidence type="ECO:0000313" key="4">
    <source>
        <dbReference type="Proteomes" id="UP000700596"/>
    </source>
</evidence>
<keyword evidence="2" id="KW-1133">Transmembrane helix</keyword>
<evidence type="ECO:0000313" key="3">
    <source>
        <dbReference type="EMBL" id="KAH7127200.1"/>
    </source>
</evidence>
<feature type="compositionally biased region" description="Low complexity" evidence="1">
    <location>
        <begin position="328"/>
        <end position="338"/>
    </location>
</feature>
<comment type="caution">
    <text evidence="3">The sequence shown here is derived from an EMBL/GenBank/DDBJ whole genome shotgun (WGS) entry which is preliminary data.</text>
</comment>
<feature type="region of interest" description="Disordered" evidence="1">
    <location>
        <begin position="328"/>
        <end position="348"/>
    </location>
</feature>
<accession>A0A9P9DV95</accession>
<protein>
    <submittedName>
        <fullName evidence="3">Uncharacterized protein</fullName>
    </submittedName>
</protein>
<evidence type="ECO:0000256" key="1">
    <source>
        <dbReference type="SAM" id="MobiDB-lite"/>
    </source>
</evidence>
<name>A0A9P9DV95_9PLEO</name>
<feature type="transmembrane region" description="Helical" evidence="2">
    <location>
        <begin position="359"/>
        <end position="380"/>
    </location>
</feature>
<sequence>MLIKMTLSTFFGSSPSVALIIFLYAQLSLSAIIPSLHPKSRTTEDLVQSNNNLSTNTVLTGYQYNILPVSSQVGIDERSPWRRHNPFRRQNCVGTQNFCFGGTRNWCQCSQRCCIRSDTGYCCASGYECDLANLGCKQPVVTTSIIAYTTTTITFYRSTLTSIGLTTTKIDTVTSTSTVTISSADTATLWETVTTPGLRKARAIPAGRFPSQPKQTSFSKTSIIPPAEPQQAPSLKGNVPRPHITELARSPQDAFQSQHLRKRTRTSTFVFTSTFYTTVTVDRAVSATYSVTTTLRTTIWQTSTTILNAKMTVRRTTTVLFQTDASITTSSSSSTNTSAVAKETSPEGGKGGLTKLETIGIIVGIVLGVIMTIATVWMCIRRRG</sequence>
<reference evidence="3" key="1">
    <citation type="journal article" date="2021" name="Nat. Commun.">
        <title>Genetic determinants of endophytism in the Arabidopsis root mycobiome.</title>
        <authorList>
            <person name="Mesny F."/>
            <person name="Miyauchi S."/>
            <person name="Thiergart T."/>
            <person name="Pickel B."/>
            <person name="Atanasova L."/>
            <person name="Karlsson M."/>
            <person name="Huettel B."/>
            <person name="Barry K.W."/>
            <person name="Haridas S."/>
            <person name="Chen C."/>
            <person name="Bauer D."/>
            <person name="Andreopoulos W."/>
            <person name="Pangilinan J."/>
            <person name="LaButti K."/>
            <person name="Riley R."/>
            <person name="Lipzen A."/>
            <person name="Clum A."/>
            <person name="Drula E."/>
            <person name="Henrissat B."/>
            <person name="Kohler A."/>
            <person name="Grigoriev I.V."/>
            <person name="Martin F.M."/>
            <person name="Hacquard S."/>
        </authorList>
    </citation>
    <scope>NUCLEOTIDE SEQUENCE</scope>
    <source>
        <strain evidence="3">MPI-CAGE-CH-0243</strain>
    </source>
</reference>
<keyword evidence="2" id="KW-0812">Transmembrane</keyword>